<keyword evidence="2" id="KW-0012">Acyltransferase</keyword>
<dbReference type="PANTHER" id="PTHR43877">
    <property type="entry name" value="AMINOALKYLPHOSPHONATE N-ACETYLTRANSFERASE-RELATED-RELATED"/>
    <property type="match status" value="1"/>
</dbReference>
<organism evidence="4 5">
    <name type="scientific">Georhizobium profundi</name>
    <dbReference type="NCBI Taxonomy" id="2341112"/>
    <lineage>
        <taxon>Bacteria</taxon>
        <taxon>Pseudomonadati</taxon>
        <taxon>Pseudomonadota</taxon>
        <taxon>Alphaproteobacteria</taxon>
        <taxon>Hyphomicrobiales</taxon>
        <taxon>Rhizobiaceae</taxon>
        <taxon>Georhizobium</taxon>
    </lineage>
</organism>
<keyword evidence="1 4" id="KW-0808">Transferase</keyword>
<dbReference type="CDD" id="cd04301">
    <property type="entry name" value="NAT_SF"/>
    <property type="match status" value="1"/>
</dbReference>
<dbReference type="InterPro" id="IPR016181">
    <property type="entry name" value="Acyl_CoA_acyltransferase"/>
</dbReference>
<evidence type="ECO:0000256" key="1">
    <source>
        <dbReference type="ARBA" id="ARBA00022679"/>
    </source>
</evidence>
<dbReference type="SUPFAM" id="SSF55729">
    <property type="entry name" value="Acyl-CoA N-acyltransferases (Nat)"/>
    <property type="match status" value="1"/>
</dbReference>
<evidence type="ECO:0000259" key="3">
    <source>
        <dbReference type="PROSITE" id="PS51186"/>
    </source>
</evidence>
<gene>
    <name evidence="4" type="ORF">D5400_14355</name>
</gene>
<evidence type="ECO:0000256" key="2">
    <source>
        <dbReference type="ARBA" id="ARBA00023315"/>
    </source>
</evidence>
<dbReference type="Gene3D" id="3.40.630.30">
    <property type="match status" value="1"/>
</dbReference>
<dbReference type="PROSITE" id="PS51186">
    <property type="entry name" value="GNAT"/>
    <property type="match status" value="1"/>
</dbReference>
<name>A0A3S9B5S8_9HYPH</name>
<dbReference type="AlphaFoldDB" id="A0A3S9B5S8"/>
<dbReference type="KEGG" id="abaw:D5400_14355"/>
<feature type="domain" description="N-acetyltransferase" evidence="3">
    <location>
        <begin position="2"/>
        <end position="169"/>
    </location>
</feature>
<proteinExistence type="predicted"/>
<dbReference type="OrthoDB" id="9811979at2"/>
<reference evidence="4 5" key="1">
    <citation type="submission" date="2018-09" db="EMBL/GenBank/DDBJ databases">
        <title>Marinorhizobium profundi gen. nov., sp. nov., isolated from a deep-sea sediment sample from the New Britain Trench and proposal of Marinorhizobiaceae fam. nov. in the order Rhizobiales of the class Alphaproteobacteria.</title>
        <authorList>
            <person name="Cao J."/>
        </authorList>
    </citation>
    <scope>NUCLEOTIDE SEQUENCE [LARGE SCALE GENOMIC DNA]</scope>
    <source>
        <strain evidence="4 5">WS11</strain>
    </source>
</reference>
<dbReference type="GO" id="GO:0016747">
    <property type="term" value="F:acyltransferase activity, transferring groups other than amino-acyl groups"/>
    <property type="evidence" value="ECO:0007669"/>
    <property type="project" value="InterPro"/>
</dbReference>
<sequence length="180" mass="20392">MVVIRSAKRSDAAKLAEIGYRAWEDRLSVWASGQTNVASLRRNAMDSYLTFTSRSWSLIRVAEEDGMPVGWGAHEDPLDVETARPNAISDLWIDPEFQRRGHGAKLLTCLEDEIVEAGHETAELETHARNHEAIAFYRRYGYTVIWLSTVYSASLDRDIEKVGMSKRLVHEPEIEIYGPA</sequence>
<protein>
    <submittedName>
        <fullName evidence="4">GNAT family N-acetyltransferase</fullName>
    </submittedName>
</protein>
<dbReference type="InterPro" id="IPR050832">
    <property type="entry name" value="Bact_Acetyltransf"/>
</dbReference>
<dbReference type="Pfam" id="PF00583">
    <property type="entry name" value="Acetyltransf_1"/>
    <property type="match status" value="1"/>
</dbReference>
<keyword evidence="5" id="KW-1185">Reference proteome</keyword>
<evidence type="ECO:0000313" key="4">
    <source>
        <dbReference type="EMBL" id="AZN72302.1"/>
    </source>
</evidence>
<dbReference type="InterPro" id="IPR000182">
    <property type="entry name" value="GNAT_dom"/>
</dbReference>
<evidence type="ECO:0000313" key="5">
    <source>
        <dbReference type="Proteomes" id="UP000268192"/>
    </source>
</evidence>
<dbReference type="EMBL" id="CP032509">
    <property type="protein sequence ID" value="AZN72302.1"/>
    <property type="molecule type" value="Genomic_DNA"/>
</dbReference>
<accession>A0A3S9B5S8</accession>
<dbReference type="Proteomes" id="UP000268192">
    <property type="component" value="Chromosome"/>
</dbReference>
<dbReference type="PANTHER" id="PTHR43877:SF2">
    <property type="entry name" value="AMINOALKYLPHOSPHONATE N-ACETYLTRANSFERASE-RELATED"/>
    <property type="match status" value="1"/>
</dbReference>